<evidence type="ECO:0000313" key="5">
    <source>
        <dbReference type="Proteomes" id="UP000800235"/>
    </source>
</evidence>
<dbReference type="InterPro" id="IPR042120">
    <property type="entry name" value="MutL_C_dimsub"/>
</dbReference>
<feature type="compositionally biased region" description="Polar residues" evidence="2">
    <location>
        <begin position="778"/>
        <end position="797"/>
    </location>
</feature>
<feature type="non-terminal residue" evidence="4">
    <location>
        <position position="976"/>
    </location>
</feature>
<dbReference type="InterPro" id="IPR014790">
    <property type="entry name" value="MutL_C"/>
</dbReference>
<dbReference type="InterPro" id="IPR037198">
    <property type="entry name" value="MutL_C_sf"/>
</dbReference>
<feature type="compositionally biased region" description="Basic and acidic residues" evidence="2">
    <location>
        <begin position="459"/>
        <end position="469"/>
    </location>
</feature>
<feature type="region of interest" description="Disordered" evidence="2">
    <location>
        <begin position="443"/>
        <end position="505"/>
    </location>
</feature>
<evidence type="ECO:0000313" key="4">
    <source>
        <dbReference type="EMBL" id="KAF2431944.1"/>
    </source>
</evidence>
<feature type="domain" description="MutL C-terminal dimerisation" evidence="3">
    <location>
        <begin position="723"/>
        <end position="935"/>
    </location>
</feature>
<dbReference type="InterPro" id="IPR036890">
    <property type="entry name" value="HATPase_C_sf"/>
</dbReference>
<dbReference type="SMART" id="SM00853">
    <property type="entry name" value="MutL_C"/>
    <property type="match status" value="1"/>
</dbReference>
<dbReference type="Proteomes" id="UP000800235">
    <property type="component" value="Unassembled WGS sequence"/>
</dbReference>
<reference evidence="4" key="1">
    <citation type="journal article" date="2020" name="Stud. Mycol.">
        <title>101 Dothideomycetes genomes: a test case for predicting lifestyles and emergence of pathogens.</title>
        <authorList>
            <person name="Haridas S."/>
            <person name="Albert R."/>
            <person name="Binder M."/>
            <person name="Bloem J."/>
            <person name="Labutti K."/>
            <person name="Salamov A."/>
            <person name="Andreopoulos B."/>
            <person name="Baker S."/>
            <person name="Barry K."/>
            <person name="Bills G."/>
            <person name="Bluhm B."/>
            <person name="Cannon C."/>
            <person name="Castanera R."/>
            <person name="Culley D."/>
            <person name="Daum C."/>
            <person name="Ezra D."/>
            <person name="Gonzalez J."/>
            <person name="Henrissat B."/>
            <person name="Kuo A."/>
            <person name="Liang C."/>
            <person name="Lipzen A."/>
            <person name="Lutzoni F."/>
            <person name="Magnuson J."/>
            <person name="Mondo S."/>
            <person name="Nolan M."/>
            <person name="Ohm R."/>
            <person name="Pangilinan J."/>
            <person name="Park H.-J."/>
            <person name="Ramirez L."/>
            <person name="Alfaro M."/>
            <person name="Sun H."/>
            <person name="Tritt A."/>
            <person name="Yoshinaga Y."/>
            <person name="Zwiers L.-H."/>
            <person name="Turgeon B."/>
            <person name="Goodwin S."/>
            <person name="Spatafora J."/>
            <person name="Crous P."/>
            <person name="Grigoriev I."/>
        </authorList>
    </citation>
    <scope>NUCLEOTIDE SEQUENCE</scope>
    <source>
        <strain evidence="4">CBS 130266</strain>
    </source>
</reference>
<dbReference type="EMBL" id="MU007029">
    <property type="protein sequence ID" value="KAF2431944.1"/>
    <property type="molecule type" value="Genomic_DNA"/>
</dbReference>
<dbReference type="GO" id="GO:0006298">
    <property type="term" value="P:mismatch repair"/>
    <property type="evidence" value="ECO:0007669"/>
    <property type="project" value="InterPro"/>
</dbReference>
<dbReference type="GO" id="GO:0005524">
    <property type="term" value="F:ATP binding"/>
    <property type="evidence" value="ECO:0007669"/>
    <property type="project" value="InterPro"/>
</dbReference>
<organism evidence="4 5">
    <name type="scientific">Tothia fuscella</name>
    <dbReference type="NCBI Taxonomy" id="1048955"/>
    <lineage>
        <taxon>Eukaryota</taxon>
        <taxon>Fungi</taxon>
        <taxon>Dikarya</taxon>
        <taxon>Ascomycota</taxon>
        <taxon>Pezizomycotina</taxon>
        <taxon>Dothideomycetes</taxon>
        <taxon>Pleosporomycetidae</taxon>
        <taxon>Venturiales</taxon>
        <taxon>Cylindrosympodiaceae</taxon>
        <taxon>Tothia</taxon>
    </lineage>
</organism>
<dbReference type="GO" id="GO:0032300">
    <property type="term" value="C:mismatch repair complex"/>
    <property type="evidence" value="ECO:0007669"/>
    <property type="project" value="InterPro"/>
</dbReference>
<dbReference type="Gene3D" id="3.30.1540.20">
    <property type="entry name" value="MutL, C-terminal domain, dimerisation subdomain"/>
    <property type="match status" value="1"/>
</dbReference>
<dbReference type="SUPFAM" id="SSF118116">
    <property type="entry name" value="DNA mismatch repair protein MutL"/>
    <property type="match status" value="1"/>
</dbReference>
<sequence length="976" mass="107900">MDFPEQTSKHNQNMNQPNPKKTVVSPPNRHQHESRKETTTSILPLPVEVVAQIKSSAAITNLTAVIIGLVENSLDAQATRITVDVDSGRGGCVVEDDGLGIAPGEFAEGGGLGKLYHTSKYTLSSKTYGKDGLFFASLSALCLLDISSLHHLHRSINSIAFHHSKVLSRHCPAPESHHLCSREHGTKVSVRNLFGNMPVRVKQRALTLEDRGEQERQWEGLRHGLVALMIASGRAITLRVKDLATSRTLTLLEPKNKGDRLQRSDSGVSSQSGRIRLALSILGQAGLISPNDTTAWIPASASSLTIVIKGAISLLPVPTKSIQFLSFGIHPLPGSAHNELYDHINKLFSKSRFGVVEDEALTEEEKLRRQNDKRFKQDGLTNKQIMIEKGVDRWPMFVLNISFKEKGVRAYAPHLFKSDASLKGVVDVLDALINGWLTSHHFSKAKKRRKSTGSEEDGSDGHITRSLDRKSKRSSRPATASRVIASRAAQTRDGSPRKPYTGITSFNELSRIKSARPDLLSSPKHLQVKSRPVSPFVRVETLLPGQLSTPKRPKSKLINAMPLDSEQENRTMESPKPESDTTPLHIDETLDWTDPITKQSYKVNARTGAAIVPEKLRATISNEPQRRDLFDRRISLRPASKQPPGLNEDSPRWLKGVLDEWKNPVFHINEKAIPQITLEIPVPGLAGEVPARFRSNPIDKSFTEMSKTNSNRLSKKALKEAKVIAQVDRKFILVTMAATDGGKDDDADDQTMLVAIDQHAADERCKVEELLNELCKPPSNNDDSTIPPAGQTSGVHTSAISPPLLFRISTREAELFSIHTTRFADWGIIYTTIYPKDKPDTSQNSTVSIHSLPPPISERCKQEPKLLINLLRTELYKTIENGTTPSFHKHHNTHQTHNTHKQHPWLHRIGSCPQGILDMINSRACRSAIMFNDILSLGECEDLVERLAGCAFPFQCAHGRPSMVPLAGLGGLGELG</sequence>
<feature type="region of interest" description="Disordered" evidence="2">
    <location>
        <begin position="563"/>
        <end position="584"/>
    </location>
</feature>
<dbReference type="Gene3D" id="3.30.565.10">
    <property type="entry name" value="Histidine kinase-like ATPase, C-terminal domain"/>
    <property type="match status" value="1"/>
</dbReference>
<dbReference type="AlphaFoldDB" id="A0A9P4TYZ9"/>
<protein>
    <recommendedName>
        <fullName evidence="3">MutL C-terminal dimerisation domain-containing protein</fullName>
    </recommendedName>
</protein>
<dbReference type="OrthoDB" id="429932at2759"/>
<feature type="compositionally biased region" description="Polar residues" evidence="2">
    <location>
        <begin position="1"/>
        <end position="19"/>
    </location>
</feature>
<evidence type="ECO:0000256" key="2">
    <source>
        <dbReference type="SAM" id="MobiDB-lite"/>
    </source>
</evidence>
<evidence type="ECO:0000256" key="1">
    <source>
        <dbReference type="ARBA" id="ARBA00006082"/>
    </source>
</evidence>
<comment type="similarity">
    <text evidence="1">Belongs to the DNA mismatch repair MutL/HexB family.</text>
</comment>
<dbReference type="InterPro" id="IPR038973">
    <property type="entry name" value="MutL/Mlh/Pms-like"/>
</dbReference>
<dbReference type="GO" id="GO:0016887">
    <property type="term" value="F:ATP hydrolysis activity"/>
    <property type="evidence" value="ECO:0007669"/>
    <property type="project" value="InterPro"/>
</dbReference>
<dbReference type="Pfam" id="PF13589">
    <property type="entry name" value="HATPase_c_3"/>
    <property type="match status" value="1"/>
</dbReference>
<feature type="region of interest" description="Disordered" evidence="2">
    <location>
        <begin position="777"/>
        <end position="797"/>
    </location>
</feature>
<accession>A0A9P4TYZ9</accession>
<keyword evidence="5" id="KW-1185">Reference proteome</keyword>
<feature type="region of interest" description="Disordered" evidence="2">
    <location>
        <begin position="1"/>
        <end position="39"/>
    </location>
</feature>
<dbReference type="SUPFAM" id="SSF55874">
    <property type="entry name" value="ATPase domain of HSP90 chaperone/DNA topoisomerase II/histidine kinase"/>
    <property type="match status" value="1"/>
</dbReference>
<name>A0A9P4TYZ9_9PEZI</name>
<dbReference type="PANTHER" id="PTHR10073">
    <property type="entry name" value="DNA MISMATCH REPAIR PROTEIN MLH, PMS, MUTL"/>
    <property type="match status" value="1"/>
</dbReference>
<dbReference type="GO" id="GO:0140664">
    <property type="term" value="F:ATP-dependent DNA damage sensor activity"/>
    <property type="evidence" value="ECO:0007669"/>
    <property type="project" value="InterPro"/>
</dbReference>
<feature type="compositionally biased region" description="Basic and acidic residues" evidence="2">
    <location>
        <begin position="567"/>
        <end position="579"/>
    </location>
</feature>
<comment type="caution">
    <text evidence="4">The sequence shown here is derived from an EMBL/GenBank/DDBJ whole genome shotgun (WGS) entry which is preliminary data.</text>
</comment>
<proteinExistence type="inferred from homology"/>
<dbReference type="PANTHER" id="PTHR10073:SF47">
    <property type="entry name" value="DNA MISMATCH REPAIR PROTEIN MLH3"/>
    <property type="match status" value="1"/>
</dbReference>
<evidence type="ECO:0000259" key="3">
    <source>
        <dbReference type="SMART" id="SM00853"/>
    </source>
</evidence>
<gene>
    <name evidence="4" type="ORF">EJ08DRAFT_610156</name>
</gene>